<evidence type="ECO:0000313" key="8">
    <source>
        <dbReference type="EMBL" id="KAF2007460.1"/>
    </source>
</evidence>
<feature type="transmembrane region" description="Helical" evidence="6">
    <location>
        <begin position="202"/>
        <end position="226"/>
    </location>
</feature>
<feature type="region of interest" description="Disordered" evidence="5">
    <location>
        <begin position="277"/>
        <end position="346"/>
    </location>
</feature>
<accession>A0A6A5X3H4</accession>
<feature type="compositionally biased region" description="Low complexity" evidence="5">
    <location>
        <begin position="235"/>
        <end position="251"/>
    </location>
</feature>
<feature type="region of interest" description="Disordered" evidence="5">
    <location>
        <begin position="235"/>
        <end position="254"/>
    </location>
</feature>
<dbReference type="GO" id="GO:0016020">
    <property type="term" value="C:membrane"/>
    <property type="evidence" value="ECO:0007669"/>
    <property type="project" value="UniProtKB-SubCell"/>
</dbReference>
<evidence type="ECO:0008006" key="10">
    <source>
        <dbReference type="Google" id="ProtNLM"/>
    </source>
</evidence>
<keyword evidence="7" id="KW-0732">Signal</keyword>
<dbReference type="InterPro" id="IPR051694">
    <property type="entry name" value="Immunoregulatory_rcpt-like"/>
</dbReference>
<evidence type="ECO:0000256" key="7">
    <source>
        <dbReference type="SAM" id="SignalP"/>
    </source>
</evidence>
<comment type="subcellular location">
    <subcellularLocation>
        <location evidence="1">Membrane</location>
        <topology evidence="1">Single-pass membrane protein</topology>
    </subcellularLocation>
</comment>
<sequence length="346" mass="36922">MSVGFQTLVLAQIFTVVFANAVGPPTITPRAQLPWKPRQNTLGTQTPTDFVGWRVGAGFSTNTSDLIAFSCGGADPPVTEINGRDTYLGCFVTDQEDIIGTLCDSNTVYGSETYRGCYVNFCNTHTVYTGSKPDTNAMRWVDCFGDDTPVILFQQLPEVTLTSSTSSSTTSMAASLKTSPTIASTPTSTIAPPPAAREASRAWVAGVVVGGVAIFAVAGLVFWLLWTRKRNKTQAYQQAPQTTQYPTPGYPSQDYAGLSPQPYSYTDPAIRPQTLLMSPYQDGKGFGPHSLGSEGGQDPRFSYYAHNGVPEGPIPANSPPPGELPGMASPVAAELPESNERTLGKK</sequence>
<keyword evidence="9" id="KW-1185">Reference proteome</keyword>
<feature type="signal peptide" evidence="7">
    <location>
        <begin position="1"/>
        <end position="19"/>
    </location>
</feature>
<evidence type="ECO:0000256" key="1">
    <source>
        <dbReference type="ARBA" id="ARBA00004167"/>
    </source>
</evidence>
<dbReference type="GO" id="GO:0071944">
    <property type="term" value="C:cell periphery"/>
    <property type="evidence" value="ECO:0007669"/>
    <property type="project" value="UniProtKB-ARBA"/>
</dbReference>
<dbReference type="EMBL" id="ML977557">
    <property type="protein sequence ID" value="KAF2007460.1"/>
    <property type="molecule type" value="Genomic_DNA"/>
</dbReference>
<keyword evidence="2 6" id="KW-0812">Transmembrane</keyword>
<reference evidence="8" key="1">
    <citation type="journal article" date="2020" name="Stud. Mycol.">
        <title>101 Dothideomycetes genomes: a test case for predicting lifestyles and emergence of pathogens.</title>
        <authorList>
            <person name="Haridas S."/>
            <person name="Albert R."/>
            <person name="Binder M."/>
            <person name="Bloem J."/>
            <person name="Labutti K."/>
            <person name="Salamov A."/>
            <person name="Andreopoulos B."/>
            <person name="Baker S."/>
            <person name="Barry K."/>
            <person name="Bills G."/>
            <person name="Bluhm B."/>
            <person name="Cannon C."/>
            <person name="Castanera R."/>
            <person name="Culley D."/>
            <person name="Daum C."/>
            <person name="Ezra D."/>
            <person name="Gonzalez J."/>
            <person name="Henrissat B."/>
            <person name="Kuo A."/>
            <person name="Liang C."/>
            <person name="Lipzen A."/>
            <person name="Lutzoni F."/>
            <person name="Magnuson J."/>
            <person name="Mondo S."/>
            <person name="Nolan M."/>
            <person name="Ohm R."/>
            <person name="Pangilinan J."/>
            <person name="Park H.-J."/>
            <person name="Ramirez L."/>
            <person name="Alfaro M."/>
            <person name="Sun H."/>
            <person name="Tritt A."/>
            <person name="Yoshinaga Y."/>
            <person name="Zwiers L.-H."/>
            <person name="Turgeon B."/>
            <person name="Goodwin S."/>
            <person name="Spatafora J."/>
            <person name="Crous P."/>
            <person name="Grigoriev I."/>
        </authorList>
    </citation>
    <scope>NUCLEOTIDE SEQUENCE</scope>
    <source>
        <strain evidence="8">CBS 123094</strain>
    </source>
</reference>
<dbReference type="AlphaFoldDB" id="A0A6A5X3H4"/>
<evidence type="ECO:0000256" key="2">
    <source>
        <dbReference type="ARBA" id="ARBA00022692"/>
    </source>
</evidence>
<proteinExistence type="predicted"/>
<evidence type="ECO:0000256" key="4">
    <source>
        <dbReference type="ARBA" id="ARBA00023136"/>
    </source>
</evidence>
<gene>
    <name evidence="8" type="ORF">P154DRAFT_569333</name>
</gene>
<evidence type="ECO:0000256" key="6">
    <source>
        <dbReference type="SAM" id="Phobius"/>
    </source>
</evidence>
<protein>
    <recommendedName>
        <fullName evidence="10">Mid2 domain-containing protein</fullName>
    </recommendedName>
</protein>
<evidence type="ECO:0000313" key="9">
    <source>
        <dbReference type="Proteomes" id="UP000799779"/>
    </source>
</evidence>
<evidence type="ECO:0000256" key="3">
    <source>
        <dbReference type="ARBA" id="ARBA00022989"/>
    </source>
</evidence>
<dbReference type="PANTHER" id="PTHR15549">
    <property type="entry name" value="PAIRED IMMUNOGLOBULIN-LIKE TYPE 2 RECEPTOR"/>
    <property type="match status" value="1"/>
</dbReference>
<feature type="compositionally biased region" description="Pro residues" evidence="5">
    <location>
        <begin position="312"/>
        <end position="323"/>
    </location>
</feature>
<evidence type="ECO:0000256" key="5">
    <source>
        <dbReference type="SAM" id="MobiDB-lite"/>
    </source>
</evidence>
<feature type="chain" id="PRO_5025427669" description="Mid2 domain-containing protein" evidence="7">
    <location>
        <begin position="20"/>
        <end position="346"/>
    </location>
</feature>
<name>A0A6A5X3H4_9PLEO</name>
<organism evidence="8 9">
    <name type="scientific">Amniculicola lignicola CBS 123094</name>
    <dbReference type="NCBI Taxonomy" id="1392246"/>
    <lineage>
        <taxon>Eukaryota</taxon>
        <taxon>Fungi</taxon>
        <taxon>Dikarya</taxon>
        <taxon>Ascomycota</taxon>
        <taxon>Pezizomycotina</taxon>
        <taxon>Dothideomycetes</taxon>
        <taxon>Pleosporomycetidae</taxon>
        <taxon>Pleosporales</taxon>
        <taxon>Amniculicolaceae</taxon>
        <taxon>Amniculicola</taxon>
    </lineage>
</organism>
<keyword evidence="4 6" id="KW-0472">Membrane</keyword>
<dbReference type="Proteomes" id="UP000799779">
    <property type="component" value="Unassembled WGS sequence"/>
</dbReference>
<keyword evidence="3 6" id="KW-1133">Transmembrane helix</keyword>